<feature type="non-terminal residue" evidence="1">
    <location>
        <position position="56"/>
    </location>
</feature>
<dbReference type="EMBL" id="LAZR01029966">
    <property type="protein sequence ID" value="KKL58011.1"/>
    <property type="molecule type" value="Genomic_DNA"/>
</dbReference>
<proteinExistence type="predicted"/>
<name>A0A0F9DWA7_9ZZZZ</name>
<organism evidence="1">
    <name type="scientific">marine sediment metagenome</name>
    <dbReference type="NCBI Taxonomy" id="412755"/>
    <lineage>
        <taxon>unclassified sequences</taxon>
        <taxon>metagenomes</taxon>
        <taxon>ecological metagenomes</taxon>
    </lineage>
</organism>
<protein>
    <submittedName>
        <fullName evidence="1">Uncharacterized protein</fullName>
    </submittedName>
</protein>
<sequence length="56" mass="6757">MYKRNFNRDVYGRLPRKNWNFPIFSSTHNILCVDQNSLQLELFLGSMEDVDSKYVR</sequence>
<comment type="caution">
    <text evidence="1">The sequence shown here is derived from an EMBL/GenBank/DDBJ whole genome shotgun (WGS) entry which is preliminary data.</text>
</comment>
<accession>A0A0F9DWA7</accession>
<gene>
    <name evidence="1" type="ORF">LCGC14_2229690</name>
</gene>
<evidence type="ECO:0000313" key="1">
    <source>
        <dbReference type="EMBL" id="KKL58011.1"/>
    </source>
</evidence>
<dbReference type="AlphaFoldDB" id="A0A0F9DWA7"/>
<reference evidence="1" key="1">
    <citation type="journal article" date="2015" name="Nature">
        <title>Complex archaea that bridge the gap between prokaryotes and eukaryotes.</title>
        <authorList>
            <person name="Spang A."/>
            <person name="Saw J.H."/>
            <person name="Jorgensen S.L."/>
            <person name="Zaremba-Niedzwiedzka K."/>
            <person name="Martijn J."/>
            <person name="Lind A.E."/>
            <person name="van Eijk R."/>
            <person name="Schleper C."/>
            <person name="Guy L."/>
            <person name="Ettema T.J."/>
        </authorList>
    </citation>
    <scope>NUCLEOTIDE SEQUENCE</scope>
</reference>